<evidence type="ECO:0000313" key="1">
    <source>
        <dbReference type="EMBL" id="JAE31823.1"/>
    </source>
</evidence>
<sequence length="56" mass="5554">MDRSGSSPRMRTTRYGEPYMAMACSAPAAHGGGGGSARVAPVSGLVAVSSPVTGSR</sequence>
<dbReference type="AlphaFoldDB" id="A0A0A9HFW9"/>
<accession>A0A0A9HFW9</accession>
<reference evidence="1" key="1">
    <citation type="submission" date="2014-09" db="EMBL/GenBank/DDBJ databases">
        <authorList>
            <person name="Magalhaes I.L.F."/>
            <person name="Oliveira U."/>
            <person name="Santos F.R."/>
            <person name="Vidigal T.H.D.A."/>
            <person name="Brescovit A.D."/>
            <person name="Santos A.J."/>
        </authorList>
    </citation>
    <scope>NUCLEOTIDE SEQUENCE</scope>
    <source>
        <tissue evidence="1">Shoot tissue taken approximately 20 cm above the soil surface</tissue>
    </source>
</reference>
<organism evidence="1">
    <name type="scientific">Arundo donax</name>
    <name type="common">Giant reed</name>
    <name type="synonym">Donax arundinaceus</name>
    <dbReference type="NCBI Taxonomy" id="35708"/>
    <lineage>
        <taxon>Eukaryota</taxon>
        <taxon>Viridiplantae</taxon>
        <taxon>Streptophyta</taxon>
        <taxon>Embryophyta</taxon>
        <taxon>Tracheophyta</taxon>
        <taxon>Spermatophyta</taxon>
        <taxon>Magnoliopsida</taxon>
        <taxon>Liliopsida</taxon>
        <taxon>Poales</taxon>
        <taxon>Poaceae</taxon>
        <taxon>PACMAD clade</taxon>
        <taxon>Arundinoideae</taxon>
        <taxon>Arundineae</taxon>
        <taxon>Arundo</taxon>
    </lineage>
</organism>
<proteinExistence type="predicted"/>
<reference evidence="1" key="2">
    <citation type="journal article" date="2015" name="Data Brief">
        <title>Shoot transcriptome of the giant reed, Arundo donax.</title>
        <authorList>
            <person name="Barrero R.A."/>
            <person name="Guerrero F.D."/>
            <person name="Moolhuijzen P."/>
            <person name="Goolsby J.A."/>
            <person name="Tidwell J."/>
            <person name="Bellgard S.E."/>
            <person name="Bellgard M.I."/>
        </authorList>
    </citation>
    <scope>NUCLEOTIDE SEQUENCE</scope>
    <source>
        <tissue evidence="1">Shoot tissue taken approximately 20 cm above the soil surface</tissue>
    </source>
</reference>
<protein>
    <submittedName>
        <fullName evidence="1">Uncharacterized protein</fullName>
    </submittedName>
</protein>
<dbReference type="EMBL" id="GBRH01166073">
    <property type="protein sequence ID" value="JAE31823.1"/>
    <property type="molecule type" value="Transcribed_RNA"/>
</dbReference>
<name>A0A0A9HFW9_ARUDO</name>